<reference evidence="2 3" key="1">
    <citation type="submission" date="2018-07" db="EMBL/GenBank/DDBJ databases">
        <title>Halomonas rutogse sp. nov., isolated from Lake TangqianCo on Tibetan Plateau.</title>
        <authorList>
            <person name="Lu H."/>
            <person name="Xing P."/>
            <person name="Wu Q."/>
        </authorList>
    </citation>
    <scope>NUCLEOTIDE SEQUENCE [LARGE SCALE GENOMIC DNA]</scope>
    <source>
        <strain evidence="2 3">TQ8S</strain>
    </source>
</reference>
<sequence length="94" mass="10035">MEAYRVKASGPNTACQLLQHLGVANVGLPGYGKMRSASHTKRGPGRRFTIGDGTRTSQQRQAGAYGRGLMNWVASTQAARSANRKNAKMARACA</sequence>
<evidence type="ECO:0000256" key="1">
    <source>
        <dbReference type="SAM" id="MobiDB-lite"/>
    </source>
</evidence>
<accession>A0A368TR82</accession>
<protein>
    <submittedName>
        <fullName evidence="2">Uncharacterized protein</fullName>
    </submittedName>
</protein>
<evidence type="ECO:0000313" key="2">
    <source>
        <dbReference type="EMBL" id="RCV87118.1"/>
    </source>
</evidence>
<feature type="region of interest" description="Disordered" evidence="1">
    <location>
        <begin position="34"/>
        <end position="58"/>
    </location>
</feature>
<dbReference type="EMBL" id="QPIJ01000054">
    <property type="protein sequence ID" value="RCV87118.1"/>
    <property type="molecule type" value="Genomic_DNA"/>
</dbReference>
<dbReference type="RefSeq" id="WP_114488094.1">
    <property type="nucleotide sequence ID" value="NZ_QPIJ01000054.1"/>
</dbReference>
<dbReference type="Proteomes" id="UP000253204">
    <property type="component" value="Unassembled WGS sequence"/>
</dbReference>
<evidence type="ECO:0000313" key="3">
    <source>
        <dbReference type="Proteomes" id="UP000253204"/>
    </source>
</evidence>
<keyword evidence="3" id="KW-1185">Reference proteome</keyword>
<organism evidence="2 3">
    <name type="scientific">Vreelandella rituensis</name>
    <dbReference type="NCBI Taxonomy" id="2282306"/>
    <lineage>
        <taxon>Bacteria</taxon>
        <taxon>Pseudomonadati</taxon>
        <taxon>Pseudomonadota</taxon>
        <taxon>Gammaproteobacteria</taxon>
        <taxon>Oceanospirillales</taxon>
        <taxon>Halomonadaceae</taxon>
        <taxon>Vreelandella</taxon>
    </lineage>
</organism>
<comment type="caution">
    <text evidence="2">The sequence shown here is derived from an EMBL/GenBank/DDBJ whole genome shotgun (WGS) entry which is preliminary data.</text>
</comment>
<proteinExistence type="predicted"/>
<dbReference type="AlphaFoldDB" id="A0A368TR82"/>
<feature type="compositionally biased region" description="Basic residues" evidence="1">
    <location>
        <begin position="36"/>
        <end position="45"/>
    </location>
</feature>
<name>A0A368TR82_9GAMM</name>
<gene>
    <name evidence="2" type="ORF">DU506_17070</name>
</gene>